<organism evidence="2 3">
    <name type="scientific">Thorsellia kenyensis</name>
    <dbReference type="NCBI Taxonomy" id="1549888"/>
    <lineage>
        <taxon>Bacteria</taxon>
        <taxon>Pseudomonadati</taxon>
        <taxon>Pseudomonadota</taxon>
        <taxon>Gammaproteobacteria</taxon>
        <taxon>Enterobacterales</taxon>
        <taxon>Thorselliaceae</taxon>
        <taxon>Thorsellia</taxon>
    </lineage>
</organism>
<gene>
    <name evidence="2" type="ORF">ACFFIT_07890</name>
</gene>
<dbReference type="Pfam" id="PF01370">
    <property type="entry name" value="Epimerase"/>
    <property type="match status" value="1"/>
</dbReference>
<dbReference type="InterPro" id="IPR001509">
    <property type="entry name" value="Epimerase_deHydtase"/>
</dbReference>
<name>A0ABV6CAM7_9GAMM</name>
<dbReference type="SUPFAM" id="SSF51735">
    <property type="entry name" value="NAD(P)-binding Rossmann-fold domains"/>
    <property type="match status" value="1"/>
</dbReference>
<feature type="domain" description="NAD-dependent epimerase/dehydratase" evidence="1">
    <location>
        <begin position="100"/>
        <end position="218"/>
    </location>
</feature>
<dbReference type="Proteomes" id="UP001589758">
    <property type="component" value="Unassembled WGS sequence"/>
</dbReference>
<comment type="caution">
    <text evidence="2">The sequence shown here is derived from an EMBL/GenBank/DDBJ whole genome shotgun (WGS) entry which is preliminary data.</text>
</comment>
<dbReference type="InterPro" id="IPR036291">
    <property type="entry name" value="NAD(P)-bd_dom_sf"/>
</dbReference>
<dbReference type="RefSeq" id="WP_385877112.1">
    <property type="nucleotide sequence ID" value="NZ_JBHLXE010000088.1"/>
</dbReference>
<protein>
    <submittedName>
        <fullName evidence="2">NAD-dependent epimerase/dehydratase family protein</fullName>
    </submittedName>
</protein>
<proteinExistence type="predicted"/>
<dbReference type="EMBL" id="JBHLXE010000088">
    <property type="protein sequence ID" value="MFC0180000.1"/>
    <property type="molecule type" value="Genomic_DNA"/>
</dbReference>
<keyword evidence="3" id="KW-1185">Reference proteome</keyword>
<sequence length="311" mass="34692">MKIAIVGLGWLGMPLAHRLSSKHQVVGSKRSLLDYQPPKENSVGCYPLTLPISENEYEALLNEKKRLPDPLLLSIQGLFQETDCLIITLPASRNPAILEHYSASVKQLITIAKNFKVKHTIFTSSTSVYGDSPGVYDEASSCNPSSLPGKVLVELEQYLIESLQDNITILRLAGLAGANRHPGRFFQKPEAALQLEGTSLVNFVHGEDVINAIDSIINDKLIHPFSPCNRKLMPIYNLCAPIHPSRNAFYQLTSELLGLPAPIFKQSNYSCSNHPFKFDQRVIDGLAITRDINFRYSHPNPLNFTYNDSLY</sequence>
<evidence type="ECO:0000259" key="1">
    <source>
        <dbReference type="Pfam" id="PF01370"/>
    </source>
</evidence>
<evidence type="ECO:0000313" key="3">
    <source>
        <dbReference type="Proteomes" id="UP001589758"/>
    </source>
</evidence>
<evidence type="ECO:0000313" key="2">
    <source>
        <dbReference type="EMBL" id="MFC0180000.1"/>
    </source>
</evidence>
<accession>A0ABV6CAM7</accession>
<reference evidence="2 3" key="1">
    <citation type="submission" date="2024-09" db="EMBL/GenBank/DDBJ databases">
        <authorList>
            <person name="Sun Q."/>
            <person name="Mori K."/>
        </authorList>
    </citation>
    <scope>NUCLEOTIDE SEQUENCE [LARGE SCALE GENOMIC DNA]</scope>
    <source>
        <strain evidence="2 3">CCM 8545</strain>
    </source>
</reference>
<dbReference type="Gene3D" id="3.40.50.720">
    <property type="entry name" value="NAD(P)-binding Rossmann-like Domain"/>
    <property type="match status" value="1"/>
</dbReference>